<proteinExistence type="predicted"/>
<organism evidence="1 2">
    <name type="scientific">Trichuris trichiura</name>
    <name type="common">Whipworm</name>
    <name type="synonym">Trichocephalus trichiurus</name>
    <dbReference type="NCBI Taxonomy" id="36087"/>
    <lineage>
        <taxon>Eukaryota</taxon>
        <taxon>Metazoa</taxon>
        <taxon>Ecdysozoa</taxon>
        <taxon>Nematoda</taxon>
        <taxon>Enoplea</taxon>
        <taxon>Dorylaimia</taxon>
        <taxon>Trichinellida</taxon>
        <taxon>Trichuridae</taxon>
        <taxon>Trichuris</taxon>
    </lineage>
</organism>
<name>A0A077ZKB1_TRITR</name>
<reference evidence="1" key="1">
    <citation type="submission" date="2014-01" db="EMBL/GenBank/DDBJ databases">
        <authorList>
            <person name="Aslett M."/>
        </authorList>
    </citation>
    <scope>NUCLEOTIDE SEQUENCE</scope>
</reference>
<dbReference type="OrthoDB" id="6629194at2759"/>
<evidence type="ECO:0000313" key="2">
    <source>
        <dbReference type="Proteomes" id="UP000030665"/>
    </source>
</evidence>
<protein>
    <submittedName>
        <fullName evidence="1">Retrovirus-related Pol polyprotein from transposo n TNT 1-94</fullName>
    </submittedName>
</protein>
<dbReference type="EMBL" id="HG807386">
    <property type="protein sequence ID" value="CDW60771.1"/>
    <property type="molecule type" value="Genomic_DNA"/>
</dbReference>
<dbReference type="AlphaFoldDB" id="A0A077ZKB1"/>
<accession>A0A077ZKB1</accession>
<gene>
    <name evidence="1" type="ORF">TTRE_0000916501</name>
</gene>
<dbReference type="Proteomes" id="UP000030665">
    <property type="component" value="Unassembled WGS sequence"/>
</dbReference>
<evidence type="ECO:0000313" key="1">
    <source>
        <dbReference type="EMBL" id="CDW60771.1"/>
    </source>
</evidence>
<sequence>MSGKEVDNLQKLNGSNYHDWKLNKEWLLRKEKPWKYVDGLVKRPEQTRMNAAEVKRFDEQAEIPQTTTVLAIEPSQQQHVRDCENAQDTVKDEEAAVKFLRDKELLHSERLCPFCGKAMRLGRGGMAWCCSKRSCHRELFIRMGTWFEVRNIDAHCLLKLSPQPTEGQIRTRSFSRTKYERHNPLEQVAAADCSRIAGATGRAVEDGGCPGEAAV</sequence>
<keyword evidence="2" id="KW-1185">Reference proteome</keyword>
<reference evidence="1" key="2">
    <citation type="submission" date="2014-03" db="EMBL/GenBank/DDBJ databases">
        <title>The whipworm genome and dual-species transcriptomics of an intimate host-pathogen interaction.</title>
        <authorList>
            <person name="Foth B.J."/>
            <person name="Tsai I.J."/>
            <person name="Reid A.J."/>
            <person name="Bancroft A.J."/>
            <person name="Nichol S."/>
            <person name="Tracey A."/>
            <person name="Holroyd N."/>
            <person name="Cotton J.A."/>
            <person name="Stanley E.J."/>
            <person name="Zarowiecki M."/>
            <person name="Liu J.Z."/>
            <person name="Huckvale T."/>
            <person name="Cooper P.J."/>
            <person name="Grencis R.K."/>
            <person name="Berriman M."/>
        </authorList>
    </citation>
    <scope>NUCLEOTIDE SEQUENCE [LARGE SCALE GENOMIC DNA]</scope>
</reference>